<reference evidence="2 4" key="1">
    <citation type="journal article" date="2008" name="Science">
        <title>The Physcomitrella genome reveals evolutionary insights into the conquest of land by plants.</title>
        <authorList>
            <person name="Rensing S."/>
            <person name="Lang D."/>
            <person name="Zimmer A."/>
            <person name="Terry A."/>
            <person name="Salamov A."/>
            <person name="Shapiro H."/>
            <person name="Nishiyama T."/>
            <person name="Perroud P.-F."/>
            <person name="Lindquist E."/>
            <person name="Kamisugi Y."/>
            <person name="Tanahashi T."/>
            <person name="Sakakibara K."/>
            <person name="Fujita T."/>
            <person name="Oishi K."/>
            <person name="Shin-I T."/>
            <person name="Kuroki Y."/>
            <person name="Toyoda A."/>
            <person name="Suzuki Y."/>
            <person name="Hashimoto A."/>
            <person name="Yamaguchi K."/>
            <person name="Sugano A."/>
            <person name="Kohara Y."/>
            <person name="Fujiyama A."/>
            <person name="Anterola A."/>
            <person name="Aoki S."/>
            <person name="Ashton N."/>
            <person name="Barbazuk W.B."/>
            <person name="Barker E."/>
            <person name="Bennetzen J."/>
            <person name="Bezanilla M."/>
            <person name="Blankenship R."/>
            <person name="Cho S.H."/>
            <person name="Dutcher S."/>
            <person name="Estelle M."/>
            <person name="Fawcett J.A."/>
            <person name="Gundlach H."/>
            <person name="Hanada K."/>
            <person name="Heyl A."/>
            <person name="Hicks K.A."/>
            <person name="Hugh J."/>
            <person name="Lohr M."/>
            <person name="Mayer K."/>
            <person name="Melkozernov A."/>
            <person name="Murata T."/>
            <person name="Nelson D."/>
            <person name="Pils B."/>
            <person name="Prigge M."/>
            <person name="Reiss B."/>
            <person name="Renner T."/>
            <person name="Rombauts S."/>
            <person name="Rushton P."/>
            <person name="Sanderfoot A."/>
            <person name="Schween G."/>
            <person name="Shiu S.-H."/>
            <person name="Stueber K."/>
            <person name="Theodoulou F.L."/>
            <person name="Tu H."/>
            <person name="Van de Peer Y."/>
            <person name="Verrier P.J."/>
            <person name="Waters E."/>
            <person name="Wood A."/>
            <person name="Yang L."/>
            <person name="Cove D."/>
            <person name="Cuming A."/>
            <person name="Hasebe M."/>
            <person name="Lucas S."/>
            <person name="Mishler D.B."/>
            <person name="Reski R."/>
            <person name="Grigoriev I."/>
            <person name="Quatrano R.S."/>
            <person name="Boore J.L."/>
        </authorList>
    </citation>
    <scope>NUCLEOTIDE SEQUENCE [LARGE SCALE GENOMIC DNA]</scope>
    <source>
        <strain evidence="3 4">cv. Gransden 2004</strain>
    </source>
</reference>
<evidence type="ECO:0000313" key="4">
    <source>
        <dbReference type="Proteomes" id="UP000006727"/>
    </source>
</evidence>
<protein>
    <submittedName>
        <fullName evidence="2 3">Uncharacterized protein</fullName>
    </submittedName>
</protein>
<dbReference type="Gramene" id="Pp3c8_8000V3.1">
    <property type="protein sequence ID" value="Pp3c8_8000V3.1"/>
    <property type="gene ID" value="Pp3c8_8000"/>
</dbReference>
<accession>A0A2K1K6I8</accession>
<keyword evidence="4" id="KW-1185">Reference proteome</keyword>
<organism evidence="2">
    <name type="scientific">Physcomitrium patens</name>
    <name type="common">Spreading-leaved earth moss</name>
    <name type="synonym">Physcomitrella patens</name>
    <dbReference type="NCBI Taxonomy" id="3218"/>
    <lineage>
        <taxon>Eukaryota</taxon>
        <taxon>Viridiplantae</taxon>
        <taxon>Streptophyta</taxon>
        <taxon>Embryophyta</taxon>
        <taxon>Bryophyta</taxon>
        <taxon>Bryophytina</taxon>
        <taxon>Bryopsida</taxon>
        <taxon>Funariidae</taxon>
        <taxon>Funariales</taxon>
        <taxon>Funariaceae</taxon>
        <taxon>Physcomitrium</taxon>
    </lineage>
</organism>
<reference evidence="2 4" key="2">
    <citation type="journal article" date="2018" name="Plant J.">
        <title>The Physcomitrella patens chromosome-scale assembly reveals moss genome structure and evolution.</title>
        <authorList>
            <person name="Lang D."/>
            <person name="Ullrich K.K."/>
            <person name="Murat F."/>
            <person name="Fuchs J."/>
            <person name="Jenkins J."/>
            <person name="Haas F.B."/>
            <person name="Piednoel M."/>
            <person name="Gundlach H."/>
            <person name="Van Bel M."/>
            <person name="Meyberg R."/>
            <person name="Vives C."/>
            <person name="Morata J."/>
            <person name="Symeonidi A."/>
            <person name="Hiss M."/>
            <person name="Muchero W."/>
            <person name="Kamisugi Y."/>
            <person name="Saleh O."/>
            <person name="Blanc G."/>
            <person name="Decker E.L."/>
            <person name="van Gessel N."/>
            <person name="Grimwood J."/>
            <person name="Hayes R.D."/>
            <person name="Graham S.W."/>
            <person name="Gunter L.E."/>
            <person name="McDaniel S.F."/>
            <person name="Hoernstein S.N.W."/>
            <person name="Larsson A."/>
            <person name="Li F.W."/>
            <person name="Perroud P.F."/>
            <person name="Phillips J."/>
            <person name="Ranjan P."/>
            <person name="Rokshar D.S."/>
            <person name="Rothfels C.J."/>
            <person name="Schneider L."/>
            <person name="Shu S."/>
            <person name="Stevenson D.W."/>
            <person name="Thummler F."/>
            <person name="Tillich M."/>
            <person name="Villarreal Aguilar J.C."/>
            <person name="Widiez T."/>
            <person name="Wong G.K."/>
            <person name="Wymore A."/>
            <person name="Zhang Y."/>
            <person name="Zimmer A.D."/>
            <person name="Quatrano R.S."/>
            <person name="Mayer K.F.X."/>
            <person name="Goodstein D."/>
            <person name="Casacuberta J.M."/>
            <person name="Vandepoele K."/>
            <person name="Reski R."/>
            <person name="Cuming A.C."/>
            <person name="Tuskan G.A."/>
            <person name="Maumus F."/>
            <person name="Salse J."/>
            <person name="Schmutz J."/>
            <person name="Rensing S.A."/>
        </authorList>
    </citation>
    <scope>NUCLEOTIDE SEQUENCE [LARGE SCALE GENOMIC DNA]</scope>
    <source>
        <strain evidence="3 4">cv. Gransden 2004</strain>
    </source>
</reference>
<evidence type="ECO:0000313" key="3">
    <source>
        <dbReference type="EnsemblPlants" id="Pp3c8_8000V3.1"/>
    </source>
</evidence>
<proteinExistence type="predicted"/>
<sequence>MRNLLADALRRAVLNISCSPPNTCTISKQEDRVGSKRISPAAVVQGDTPFDSFGPIEEPEEPSEIDQPVRCPQPEPNIMEDGILWRARIVASLRRRNDIVAASKERDSVFRGGSIPTRRTQGRSLEEKFLLVAHSAPEYEVRKFLE</sequence>
<dbReference type="EMBL" id="ABEU02000008">
    <property type="protein sequence ID" value="PNR49396.1"/>
    <property type="molecule type" value="Genomic_DNA"/>
</dbReference>
<dbReference type="Proteomes" id="UP000006727">
    <property type="component" value="Chromosome 8"/>
</dbReference>
<dbReference type="PANTHER" id="PTHR34196">
    <property type="entry name" value="OS02G0697700 PROTEIN"/>
    <property type="match status" value="1"/>
</dbReference>
<dbReference type="AlphaFoldDB" id="A0A2K1K6I8"/>
<dbReference type="PANTHER" id="PTHR34196:SF2">
    <property type="entry name" value="OS02G0697700 PROTEIN"/>
    <property type="match status" value="1"/>
</dbReference>
<dbReference type="EnsemblPlants" id="Pp3c8_8000V3.1">
    <property type="protein sequence ID" value="Pp3c8_8000V3.1"/>
    <property type="gene ID" value="Pp3c8_8000"/>
</dbReference>
<evidence type="ECO:0000313" key="2">
    <source>
        <dbReference type="EMBL" id="PNR49396.1"/>
    </source>
</evidence>
<name>A0A2K1K6I8_PHYPA</name>
<feature type="region of interest" description="Disordered" evidence="1">
    <location>
        <begin position="46"/>
        <end position="77"/>
    </location>
</feature>
<reference evidence="3" key="3">
    <citation type="submission" date="2020-12" db="UniProtKB">
        <authorList>
            <consortium name="EnsemblPlants"/>
        </authorList>
    </citation>
    <scope>IDENTIFICATION</scope>
</reference>
<gene>
    <name evidence="3" type="primary">LOC112286145</name>
    <name evidence="2" type="ORF">PHYPA_011292</name>
</gene>
<evidence type="ECO:0000256" key="1">
    <source>
        <dbReference type="SAM" id="MobiDB-lite"/>
    </source>
</evidence>